<reference evidence="1" key="1">
    <citation type="submission" date="2014-09" db="EMBL/GenBank/DDBJ databases">
        <authorList>
            <person name="Magalhaes I.L.F."/>
            <person name="Oliveira U."/>
            <person name="Santos F.R."/>
            <person name="Vidigal T.H.D.A."/>
            <person name="Brescovit A.D."/>
            <person name="Santos A.J."/>
        </authorList>
    </citation>
    <scope>NUCLEOTIDE SEQUENCE</scope>
    <source>
        <tissue evidence="1">Shoot tissue taken approximately 20 cm above the soil surface</tissue>
    </source>
</reference>
<dbReference type="AlphaFoldDB" id="A0A0A8ZT92"/>
<name>A0A0A8ZT92_ARUDO</name>
<sequence>MIYYIFRYTANMFLEVLLDEIHEGLTNSSTFLSIFRVKSSYCELFK</sequence>
<accession>A0A0A8ZT92</accession>
<evidence type="ECO:0000313" key="1">
    <source>
        <dbReference type="EMBL" id="JAD42016.1"/>
    </source>
</evidence>
<reference evidence="1" key="2">
    <citation type="journal article" date="2015" name="Data Brief">
        <title>Shoot transcriptome of the giant reed, Arundo donax.</title>
        <authorList>
            <person name="Barrero R.A."/>
            <person name="Guerrero F.D."/>
            <person name="Moolhuijzen P."/>
            <person name="Goolsby J.A."/>
            <person name="Tidwell J."/>
            <person name="Bellgard S.E."/>
            <person name="Bellgard M.I."/>
        </authorList>
    </citation>
    <scope>NUCLEOTIDE SEQUENCE</scope>
    <source>
        <tissue evidence="1">Shoot tissue taken approximately 20 cm above the soil surface</tissue>
    </source>
</reference>
<protein>
    <submittedName>
        <fullName evidence="1">Uncharacterized protein</fullName>
    </submittedName>
</protein>
<proteinExistence type="predicted"/>
<organism evidence="1">
    <name type="scientific">Arundo donax</name>
    <name type="common">Giant reed</name>
    <name type="synonym">Donax arundinaceus</name>
    <dbReference type="NCBI Taxonomy" id="35708"/>
    <lineage>
        <taxon>Eukaryota</taxon>
        <taxon>Viridiplantae</taxon>
        <taxon>Streptophyta</taxon>
        <taxon>Embryophyta</taxon>
        <taxon>Tracheophyta</taxon>
        <taxon>Spermatophyta</taxon>
        <taxon>Magnoliopsida</taxon>
        <taxon>Liliopsida</taxon>
        <taxon>Poales</taxon>
        <taxon>Poaceae</taxon>
        <taxon>PACMAD clade</taxon>
        <taxon>Arundinoideae</taxon>
        <taxon>Arundineae</taxon>
        <taxon>Arundo</taxon>
    </lineage>
</organism>
<dbReference type="EMBL" id="GBRH01255879">
    <property type="protein sequence ID" value="JAD42016.1"/>
    <property type="molecule type" value="Transcribed_RNA"/>
</dbReference>